<gene>
    <name evidence="24" type="ORF">HU200_060854</name>
</gene>
<name>A0A835E170_9POAL</name>
<dbReference type="OrthoDB" id="3967at2759"/>
<dbReference type="GO" id="GO:0045292">
    <property type="term" value="P:mRNA cis splicing, via spliceosome"/>
    <property type="evidence" value="ECO:0007669"/>
    <property type="project" value="InterPro"/>
</dbReference>
<evidence type="ECO:0000256" key="2">
    <source>
        <dbReference type="ARBA" id="ARBA00004286"/>
    </source>
</evidence>
<evidence type="ECO:0000256" key="4">
    <source>
        <dbReference type="ARBA" id="ARBA00022454"/>
    </source>
</evidence>
<evidence type="ECO:0000256" key="11">
    <source>
        <dbReference type="ARBA" id="ARBA00022741"/>
    </source>
</evidence>
<keyword evidence="14" id="KW-0832">Ubl conjugation</keyword>
<evidence type="ECO:0000256" key="15">
    <source>
        <dbReference type="ARBA" id="ARBA00022990"/>
    </source>
</evidence>
<evidence type="ECO:0000313" key="25">
    <source>
        <dbReference type="Proteomes" id="UP000636709"/>
    </source>
</evidence>
<dbReference type="EMBL" id="JACEFO010002579">
    <property type="protein sequence ID" value="KAF8655900.1"/>
    <property type="molecule type" value="Genomic_DNA"/>
</dbReference>
<evidence type="ECO:0000256" key="7">
    <source>
        <dbReference type="ARBA" id="ARBA00022553"/>
    </source>
</evidence>
<feature type="compositionally biased region" description="Basic residues" evidence="22">
    <location>
        <begin position="31"/>
        <end position="45"/>
    </location>
</feature>
<feature type="region of interest" description="Disordered" evidence="22">
    <location>
        <begin position="89"/>
        <end position="524"/>
    </location>
</feature>
<evidence type="ECO:0000256" key="6">
    <source>
        <dbReference type="ARBA" id="ARBA00022527"/>
    </source>
</evidence>
<dbReference type="SUPFAM" id="SSF56112">
    <property type="entry name" value="Protein kinase-like (PK-like)"/>
    <property type="match status" value="1"/>
</dbReference>
<evidence type="ECO:0000259" key="23">
    <source>
        <dbReference type="PROSITE" id="PS50011"/>
    </source>
</evidence>
<dbReference type="InterPro" id="IPR050494">
    <property type="entry name" value="Ser_Thr_dual-spec_kinase"/>
</dbReference>
<keyword evidence="15" id="KW-0007">Acetylation</keyword>
<evidence type="ECO:0000256" key="14">
    <source>
        <dbReference type="ARBA" id="ARBA00022843"/>
    </source>
</evidence>
<dbReference type="InterPro" id="IPR008271">
    <property type="entry name" value="Ser/Thr_kinase_AS"/>
</dbReference>
<dbReference type="CDD" id="cd14135">
    <property type="entry name" value="STKc_PRP4"/>
    <property type="match status" value="1"/>
</dbReference>
<protein>
    <recommendedName>
        <fullName evidence="19">Serine/threonine-protein kinase PRP4 homolog</fullName>
        <ecNumber evidence="3">2.7.11.1</ecNumber>
    </recommendedName>
    <alternativeName>
        <fullName evidence="20">PRP4 pre-mRNA-processing factor 4 homolog</fullName>
    </alternativeName>
</protein>
<organism evidence="24 25">
    <name type="scientific">Digitaria exilis</name>
    <dbReference type="NCBI Taxonomy" id="1010633"/>
    <lineage>
        <taxon>Eukaryota</taxon>
        <taxon>Viridiplantae</taxon>
        <taxon>Streptophyta</taxon>
        <taxon>Embryophyta</taxon>
        <taxon>Tracheophyta</taxon>
        <taxon>Spermatophyta</taxon>
        <taxon>Magnoliopsida</taxon>
        <taxon>Liliopsida</taxon>
        <taxon>Poales</taxon>
        <taxon>Poaceae</taxon>
        <taxon>PACMAD clade</taxon>
        <taxon>Panicoideae</taxon>
        <taxon>Panicodae</taxon>
        <taxon>Paniceae</taxon>
        <taxon>Anthephorinae</taxon>
        <taxon>Digitaria</taxon>
    </lineage>
</organism>
<keyword evidence="16" id="KW-0508">mRNA splicing</keyword>
<keyword evidence="12" id="KW-0418">Kinase</keyword>
<evidence type="ECO:0000256" key="10">
    <source>
        <dbReference type="ARBA" id="ARBA00022728"/>
    </source>
</evidence>
<evidence type="ECO:0000256" key="18">
    <source>
        <dbReference type="ARBA" id="ARBA00023596"/>
    </source>
</evidence>
<keyword evidence="5" id="KW-1017">Isopeptide bond</keyword>
<dbReference type="Pfam" id="PF00069">
    <property type="entry name" value="Pkinase"/>
    <property type="match status" value="1"/>
</dbReference>
<evidence type="ECO:0000256" key="3">
    <source>
        <dbReference type="ARBA" id="ARBA00012513"/>
    </source>
</evidence>
<dbReference type="InterPro" id="IPR044092">
    <property type="entry name" value="STKc_PRP4"/>
</dbReference>
<feature type="compositionally biased region" description="Basic and acidic residues" evidence="22">
    <location>
        <begin position="513"/>
        <end position="524"/>
    </location>
</feature>
<feature type="compositionally biased region" description="Basic and acidic residues" evidence="22">
    <location>
        <begin position="244"/>
        <end position="280"/>
    </location>
</feature>
<dbReference type="PROSITE" id="PS50011">
    <property type="entry name" value="PROTEIN_KINASE_DOM"/>
    <property type="match status" value="1"/>
</dbReference>
<feature type="region of interest" description="Disordered" evidence="22">
    <location>
        <begin position="1"/>
        <end position="69"/>
    </location>
</feature>
<keyword evidence="7" id="KW-0597">Phosphoprotein</keyword>
<feature type="compositionally biased region" description="Basic and acidic residues" evidence="22">
    <location>
        <begin position="219"/>
        <end position="233"/>
    </location>
</feature>
<evidence type="ECO:0000256" key="9">
    <source>
        <dbReference type="ARBA" id="ARBA00022679"/>
    </source>
</evidence>
<feature type="compositionally biased region" description="Polar residues" evidence="22">
    <location>
        <begin position="467"/>
        <end position="485"/>
    </location>
</feature>
<feature type="compositionally biased region" description="Basic and acidic residues" evidence="22">
    <location>
        <begin position="296"/>
        <end position="388"/>
    </location>
</feature>
<feature type="compositionally biased region" description="Basic residues" evidence="22">
    <location>
        <begin position="286"/>
        <end position="295"/>
    </location>
</feature>
<evidence type="ECO:0000256" key="17">
    <source>
        <dbReference type="ARBA" id="ARBA00023242"/>
    </source>
</evidence>
<keyword evidence="6" id="KW-0723">Serine/threonine-protein kinase</keyword>
<keyword evidence="13" id="KW-0067">ATP-binding</keyword>
<feature type="compositionally biased region" description="Basic and acidic residues" evidence="22">
    <location>
        <begin position="397"/>
        <end position="426"/>
    </location>
</feature>
<comment type="subcellular location">
    <subcellularLocation>
        <location evidence="2">Chromosome</location>
    </subcellularLocation>
    <subcellularLocation>
        <location evidence="1">Nucleus</location>
    </subcellularLocation>
</comment>
<accession>A0A835E170</accession>
<dbReference type="Gene3D" id="3.30.200.20">
    <property type="entry name" value="Phosphorylase Kinase, domain 1"/>
    <property type="match status" value="1"/>
</dbReference>
<evidence type="ECO:0000256" key="12">
    <source>
        <dbReference type="ARBA" id="ARBA00022777"/>
    </source>
</evidence>
<keyword evidence="8" id="KW-0507">mRNA processing</keyword>
<keyword evidence="17" id="KW-0539">Nucleus</keyword>
<feature type="region of interest" description="Disordered" evidence="22">
    <location>
        <begin position="531"/>
        <end position="550"/>
    </location>
</feature>
<keyword evidence="4" id="KW-0158">Chromosome</keyword>
<dbReference type="InterPro" id="IPR000719">
    <property type="entry name" value="Prot_kinase_dom"/>
</dbReference>
<dbReference type="GO" id="GO:0005694">
    <property type="term" value="C:chromosome"/>
    <property type="evidence" value="ECO:0007669"/>
    <property type="project" value="UniProtKB-SubCell"/>
</dbReference>
<dbReference type="GO" id="GO:0005681">
    <property type="term" value="C:spliceosomal complex"/>
    <property type="evidence" value="ECO:0007669"/>
    <property type="project" value="UniProtKB-KW"/>
</dbReference>
<evidence type="ECO:0000256" key="1">
    <source>
        <dbReference type="ARBA" id="ARBA00004123"/>
    </source>
</evidence>
<keyword evidence="9" id="KW-0808">Transferase</keyword>
<reference evidence="24" key="1">
    <citation type="submission" date="2020-07" db="EMBL/GenBank/DDBJ databases">
        <title>Genome sequence and genetic diversity analysis of an under-domesticated orphan crop, white fonio (Digitaria exilis).</title>
        <authorList>
            <person name="Bennetzen J.L."/>
            <person name="Chen S."/>
            <person name="Ma X."/>
            <person name="Wang X."/>
            <person name="Yssel A.E.J."/>
            <person name="Chaluvadi S.R."/>
            <person name="Johnson M."/>
            <person name="Gangashetty P."/>
            <person name="Hamidou F."/>
            <person name="Sanogo M.D."/>
            <person name="Zwaenepoel A."/>
            <person name="Wallace J."/>
            <person name="Van De Peer Y."/>
            <person name="Van Deynze A."/>
        </authorList>
    </citation>
    <scope>NUCLEOTIDE SEQUENCE</scope>
    <source>
        <tissue evidence="24">Leaves</tissue>
    </source>
</reference>
<dbReference type="AlphaFoldDB" id="A0A835E170"/>
<evidence type="ECO:0000256" key="13">
    <source>
        <dbReference type="ARBA" id="ARBA00022840"/>
    </source>
</evidence>
<dbReference type="Proteomes" id="UP000636709">
    <property type="component" value="Unassembled WGS sequence"/>
</dbReference>
<dbReference type="FunFam" id="1.10.510.10:FF:000078">
    <property type="entry name" value="Serine/threonine-protein kinase PRP4 homolog"/>
    <property type="match status" value="1"/>
</dbReference>
<comment type="similarity">
    <text evidence="18">Belongs to the protein kinase superfamily. CMGC Ser/Thr protein kinase family.</text>
</comment>
<dbReference type="EC" id="2.7.11.1" evidence="3"/>
<dbReference type="GO" id="GO:0005524">
    <property type="term" value="F:ATP binding"/>
    <property type="evidence" value="ECO:0007669"/>
    <property type="project" value="UniProtKB-KW"/>
</dbReference>
<evidence type="ECO:0000256" key="19">
    <source>
        <dbReference type="ARBA" id="ARBA00023637"/>
    </source>
</evidence>
<feature type="domain" description="Protein kinase" evidence="23">
    <location>
        <begin position="621"/>
        <end position="936"/>
    </location>
</feature>
<evidence type="ECO:0000256" key="16">
    <source>
        <dbReference type="ARBA" id="ARBA00023187"/>
    </source>
</evidence>
<keyword evidence="25" id="KW-1185">Reference proteome</keyword>
<dbReference type="PROSITE" id="PS00108">
    <property type="entry name" value="PROTEIN_KINASE_ST"/>
    <property type="match status" value="1"/>
</dbReference>
<keyword evidence="11" id="KW-0547">Nucleotide-binding</keyword>
<dbReference type="InterPro" id="IPR011009">
    <property type="entry name" value="Kinase-like_dom_sf"/>
</dbReference>
<dbReference type="Gene3D" id="1.10.510.10">
    <property type="entry name" value="Transferase(Phosphotransferase) domain 1"/>
    <property type="match status" value="1"/>
</dbReference>
<evidence type="ECO:0000256" key="5">
    <source>
        <dbReference type="ARBA" id="ARBA00022499"/>
    </source>
</evidence>
<dbReference type="FunFam" id="3.30.200.20:FF:000123">
    <property type="entry name" value="serine/threonine-protein kinase PRP4 homolog"/>
    <property type="match status" value="1"/>
</dbReference>
<evidence type="ECO:0000256" key="8">
    <source>
        <dbReference type="ARBA" id="ARBA00022664"/>
    </source>
</evidence>
<dbReference type="SMART" id="SM00220">
    <property type="entry name" value="S_TKc"/>
    <property type="match status" value="1"/>
</dbReference>
<comment type="caution">
    <text evidence="24">The sequence shown here is derived from an EMBL/GenBank/DDBJ whole genome shotgun (WGS) entry which is preliminary data.</text>
</comment>
<evidence type="ECO:0000313" key="24">
    <source>
        <dbReference type="EMBL" id="KAF8655900.1"/>
    </source>
</evidence>
<dbReference type="PANTHER" id="PTHR24058:SF103">
    <property type="entry name" value="SERINE_THREONINE-PROTEIN KINASE PRP4 HOMOLOG"/>
    <property type="match status" value="1"/>
</dbReference>
<dbReference type="PANTHER" id="PTHR24058">
    <property type="entry name" value="DUAL SPECIFICITY PROTEIN KINASE"/>
    <property type="match status" value="1"/>
</dbReference>
<sequence>MATGGEPSPSPPSPPKHSRSPDDPQPDASPKRRKRHHHRRHHRRHRDADSPVAVATQDEVEEGEILDDAAATDVDADLAAHAPDVLQMQAHFGNGADTEPNADATKPQASALPTLPSSKDGSKSLCSAPEYESGGIISSDAEDTKAYEQSHSLSKSPKSRRDKESRRRDGHRSSSSKDHHSKNHSREYLSSRHDSGEARSRDRSRPREKNDAANGSRASLRDGSDHDSNDRNGKSGRHMTSRQDNGRERSSSRVAHDRHGDRHSSRERYRDDRIDRDKVNSLEAARKHRERSRSHSRSDPRESSRGRDQSGEREKWSGSSRDKDHERKRGTSKDRHRESDRVDRAHEREKARNDRDREWHRVKGSETHRTREGRDRVSNSDRHKDSTRSKYGTSDGYNERARSGEKSRDAEQKSRKSEELKENSFKEEDEDEYQEKIEQQLAMQEEDDPEKIKEEARRRKEAIMTKYRQQQLQKQRMESIPSSYNEEAGAMGGDGTAHLKDDNDSSSTGNDEAENKHDSSDVFVGKEDFVVGKSPAHNDTGVGASSDDRMIGVSGLGEGSPKSERSADMFCDDIFGESPAGIRKSGKDDGLHIERNALHDNWDDADGYYTYRFGELLDGRYEITAAHGKGVFSTVVRAKDLKAGKDDPEEVAIKIIRNNDTMYKAGKQEVSILEKLASADREDKRHCVRFISSFMYRNHLCLVFESLNMNLREVLKKFGRNIGLKLTAVRAYSKQLFIALKHLKNCKVLHCDIKPDNMLVNEAKNVLKLCDFGNAMLAGMNEVTPYLVSRFYRAPEIILGLPYDHPLDMWSVGCCLYELYTGKVLFPGPSNNAMLRLHMELKGPFPKKMLRKGAFTMQHFDQDLNFHATEEDPVTKMAVRRLILNIKPKDIGSLILNSPGEDPKMLSSFKDLLDKMFILDPEKRITVSQALSHPFITGK</sequence>
<feature type="compositionally biased region" description="Basic and acidic residues" evidence="22">
    <location>
        <begin position="159"/>
        <end position="211"/>
    </location>
</feature>
<evidence type="ECO:0000256" key="21">
    <source>
        <dbReference type="ARBA" id="ARBA00046964"/>
    </source>
</evidence>
<proteinExistence type="inferred from homology"/>
<dbReference type="GO" id="GO:0004674">
    <property type="term" value="F:protein serine/threonine kinase activity"/>
    <property type="evidence" value="ECO:0007669"/>
    <property type="project" value="UniProtKB-KW"/>
</dbReference>
<comment type="subunit">
    <text evidence="21">Interacts with CLK1 C-terminus. Associates with the U5 snRNP and NCOR1 deacetylase complexes. Identified in the spliceosome C complex.</text>
</comment>
<feature type="compositionally biased region" description="Basic and acidic residues" evidence="22">
    <location>
        <begin position="450"/>
        <end position="463"/>
    </location>
</feature>
<keyword evidence="10" id="KW-0747">Spliceosome</keyword>
<feature type="compositionally biased region" description="Acidic residues" evidence="22">
    <location>
        <begin position="58"/>
        <end position="67"/>
    </location>
</feature>
<evidence type="ECO:0000256" key="22">
    <source>
        <dbReference type="SAM" id="MobiDB-lite"/>
    </source>
</evidence>
<evidence type="ECO:0000256" key="20">
    <source>
        <dbReference type="ARBA" id="ARBA00031858"/>
    </source>
</evidence>